<feature type="transmembrane region" description="Helical" evidence="1">
    <location>
        <begin position="59"/>
        <end position="79"/>
    </location>
</feature>
<feature type="transmembrane region" description="Helical" evidence="1">
    <location>
        <begin position="171"/>
        <end position="196"/>
    </location>
</feature>
<dbReference type="InterPro" id="IPR002798">
    <property type="entry name" value="SpoIIM-like"/>
</dbReference>
<dbReference type="PANTHER" id="PTHR35337">
    <property type="entry name" value="SLR1478 PROTEIN"/>
    <property type="match status" value="1"/>
</dbReference>
<organism evidence="2 3">
    <name type="scientific">Paenibacillus residui</name>
    <dbReference type="NCBI Taxonomy" id="629724"/>
    <lineage>
        <taxon>Bacteria</taxon>
        <taxon>Bacillati</taxon>
        <taxon>Bacillota</taxon>
        <taxon>Bacilli</taxon>
        <taxon>Bacillales</taxon>
        <taxon>Paenibacillaceae</taxon>
        <taxon>Paenibacillus</taxon>
    </lineage>
</organism>
<dbReference type="EMBL" id="JBHTIU010000109">
    <property type="protein sequence ID" value="MFD0872520.1"/>
    <property type="molecule type" value="Genomic_DNA"/>
</dbReference>
<evidence type="ECO:0000313" key="3">
    <source>
        <dbReference type="Proteomes" id="UP001597120"/>
    </source>
</evidence>
<dbReference type="RefSeq" id="WP_186328342.1">
    <property type="nucleotide sequence ID" value="NZ_JBHTIU010000109.1"/>
</dbReference>
<evidence type="ECO:0000313" key="2">
    <source>
        <dbReference type="EMBL" id="MFD0872520.1"/>
    </source>
</evidence>
<keyword evidence="1" id="KW-0472">Membrane</keyword>
<feature type="transmembrane region" description="Helical" evidence="1">
    <location>
        <begin position="86"/>
        <end position="103"/>
    </location>
</feature>
<dbReference type="Proteomes" id="UP001597120">
    <property type="component" value="Unassembled WGS sequence"/>
</dbReference>
<name>A0ABW3DGB8_9BACL</name>
<protein>
    <submittedName>
        <fullName evidence="2">Stage II sporulation protein M</fullName>
    </submittedName>
</protein>
<keyword evidence="1" id="KW-1133">Transmembrane helix</keyword>
<keyword evidence="3" id="KW-1185">Reference proteome</keyword>
<dbReference type="PANTHER" id="PTHR35337:SF1">
    <property type="entry name" value="SLR1478 PROTEIN"/>
    <property type="match status" value="1"/>
</dbReference>
<keyword evidence="1" id="KW-0812">Transmembrane</keyword>
<proteinExistence type="predicted"/>
<dbReference type="Pfam" id="PF01944">
    <property type="entry name" value="SpoIIM"/>
    <property type="match status" value="1"/>
</dbReference>
<evidence type="ECO:0000256" key="1">
    <source>
        <dbReference type="SAM" id="Phobius"/>
    </source>
</evidence>
<gene>
    <name evidence="2" type="ORF">ACFQ03_25685</name>
</gene>
<reference evidence="3" key="1">
    <citation type="journal article" date="2019" name="Int. J. Syst. Evol. Microbiol.">
        <title>The Global Catalogue of Microorganisms (GCM) 10K type strain sequencing project: providing services to taxonomists for standard genome sequencing and annotation.</title>
        <authorList>
            <consortium name="The Broad Institute Genomics Platform"/>
            <consortium name="The Broad Institute Genome Sequencing Center for Infectious Disease"/>
            <person name="Wu L."/>
            <person name="Ma J."/>
        </authorList>
    </citation>
    <scope>NUCLEOTIDE SEQUENCE [LARGE SCALE GENOMIC DNA]</scope>
    <source>
        <strain evidence="3">CCUG 57263</strain>
    </source>
</reference>
<feature type="transmembrane region" description="Helical" evidence="1">
    <location>
        <begin position="123"/>
        <end position="150"/>
    </location>
</feature>
<feature type="transmembrane region" description="Helical" evidence="1">
    <location>
        <begin position="12"/>
        <end position="29"/>
    </location>
</feature>
<accession>A0ABW3DGB8</accession>
<sequence length="198" mass="22274">MFKHFKEMKHYFIASTLVFAVGIWMGYSSPDSFGTIINGQLDRLQGTVGGLMQQDNMQWLLFLFILMNNTFLSIAIIYLGAFFALVPLYFLVSNGMLMGYLALGNTNGQDWWLFFKSIAPHGIIEIPAILLAGAYGIRFGFLMAEGVLTFPSLRRRAIMRNKLYVFLKRTIPLIGVVAGMLLVAAIVESTITLWLVTR</sequence>
<comment type="caution">
    <text evidence="2">The sequence shown here is derived from an EMBL/GenBank/DDBJ whole genome shotgun (WGS) entry which is preliminary data.</text>
</comment>